<evidence type="ECO:0000259" key="6">
    <source>
        <dbReference type="PROSITE" id="PS50931"/>
    </source>
</evidence>
<evidence type="ECO:0000313" key="7">
    <source>
        <dbReference type="EMBL" id="MFD1695793.1"/>
    </source>
</evidence>
<dbReference type="InterPro" id="IPR005119">
    <property type="entry name" value="LysR_subst-bd"/>
</dbReference>
<keyword evidence="2" id="KW-0805">Transcription regulation</keyword>
<dbReference type="RefSeq" id="WP_244304691.1">
    <property type="nucleotide sequence ID" value="NZ_JBHUFA010000002.1"/>
</dbReference>
<name>A0ABW4JXB1_9HYPH</name>
<evidence type="ECO:0000256" key="4">
    <source>
        <dbReference type="ARBA" id="ARBA00023163"/>
    </source>
</evidence>
<dbReference type="SUPFAM" id="SSF46785">
    <property type="entry name" value="Winged helix' DNA-binding domain"/>
    <property type="match status" value="2"/>
</dbReference>
<dbReference type="InterPro" id="IPR036390">
    <property type="entry name" value="WH_DNA-bd_sf"/>
</dbReference>
<keyword evidence="4" id="KW-0804">Transcription</keyword>
<dbReference type="PANTHER" id="PTHR30126">
    <property type="entry name" value="HTH-TYPE TRANSCRIPTIONAL REGULATOR"/>
    <property type="match status" value="1"/>
</dbReference>
<keyword evidence="8" id="KW-1185">Reference proteome</keyword>
<reference evidence="8" key="1">
    <citation type="journal article" date="2019" name="Int. J. Syst. Evol. Microbiol.">
        <title>The Global Catalogue of Microorganisms (GCM) 10K type strain sequencing project: providing services to taxonomists for standard genome sequencing and annotation.</title>
        <authorList>
            <consortium name="The Broad Institute Genomics Platform"/>
            <consortium name="The Broad Institute Genome Sequencing Center for Infectious Disease"/>
            <person name="Wu L."/>
            <person name="Ma J."/>
        </authorList>
    </citation>
    <scope>NUCLEOTIDE SEQUENCE [LARGE SCALE GENOMIC DNA]</scope>
    <source>
        <strain evidence="8">JCM 3369</strain>
    </source>
</reference>
<feature type="region of interest" description="Disordered" evidence="5">
    <location>
        <begin position="1"/>
        <end position="34"/>
    </location>
</feature>
<dbReference type="PANTHER" id="PTHR30126:SF40">
    <property type="entry name" value="HTH-TYPE TRANSCRIPTIONAL REGULATOR GLTR"/>
    <property type="match status" value="1"/>
</dbReference>
<comment type="similarity">
    <text evidence="1">Belongs to the LysR transcriptional regulatory family.</text>
</comment>
<proteinExistence type="inferred from homology"/>
<dbReference type="PROSITE" id="PS50931">
    <property type="entry name" value="HTH_LYSR"/>
    <property type="match status" value="2"/>
</dbReference>
<accession>A0ABW4JXB1</accession>
<evidence type="ECO:0000313" key="8">
    <source>
        <dbReference type="Proteomes" id="UP001597327"/>
    </source>
</evidence>
<feature type="domain" description="HTH lysR-type" evidence="6">
    <location>
        <begin position="39"/>
        <end position="96"/>
    </location>
</feature>
<sequence>MSMGTGRSGSGQIPSGGSVTDPAMGAAAATGPESGPLYPNLRHLRLLEAAERLGSLTAAAETLLISQPAASQAVSRLNGLFGGKLLERRGNGVYATERGLIVARRTRRLLDLIRGYSHTNLRRWRGAAMEREIALENHLTISHIRAVSAVGRMGSFSGAARFLGQTEPNVQRAARELEGIVDAKLFVGGVKGMHLTEGGQDLARIANLALKELDSTFDEVREHEGAYDGKVVVGTLPLVRAQIVPEAAVALSQLYPDATISILDGTFEDLIQALESGAIDMLLGALRPELATASLVQEALFQDQLAVVARASHPLLQRNQISLTDLQEFPWVLPRPETPTRRLFDSLVQSGALPRETRGCIETGSLVALRGILIETDYLTIVSPRQIQLELKAGLLKVLPVPLTGSARPIGLTTRANWQPTRLQRDFLQGLRAIVAAHAGEDGVA</sequence>
<gene>
    <name evidence="7" type="ORF">ACFSC7_09735</name>
</gene>
<evidence type="ECO:0000256" key="1">
    <source>
        <dbReference type="ARBA" id="ARBA00009437"/>
    </source>
</evidence>
<dbReference type="Gene3D" id="1.10.10.10">
    <property type="entry name" value="Winged helix-like DNA-binding domain superfamily/Winged helix DNA-binding domain"/>
    <property type="match status" value="2"/>
</dbReference>
<dbReference type="SUPFAM" id="SSF53850">
    <property type="entry name" value="Periplasmic binding protein-like II"/>
    <property type="match status" value="1"/>
</dbReference>
<dbReference type="Pfam" id="PF00126">
    <property type="entry name" value="HTH_1"/>
    <property type="match status" value="2"/>
</dbReference>
<protein>
    <submittedName>
        <fullName evidence="7">LysR family transcriptional regulator</fullName>
    </submittedName>
</protein>
<evidence type="ECO:0000256" key="2">
    <source>
        <dbReference type="ARBA" id="ARBA00023015"/>
    </source>
</evidence>
<evidence type="ECO:0000256" key="3">
    <source>
        <dbReference type="ARBA" id="ARBA00023125"/>
    </source>
</evidence>
<feature type="domain" description="HTH lysR-type" evidence="6">
    <location>
        <begin position="139"/>
        <end position="196"/>
    </location>
</feature>
<dbReference type="InterPro" id="IPR000847">
    <property type="entry name" value="LysR_HTH_N"/>
</dbReference>
<keyword evidence="3" id="KW-0238">DNA-binding</keyword>
<dbReference type="PRINTS" id="PR00039">
    <property type="entry name" value="HTHLYSR"/>
</dbReference>
<dbReference type="Pfam" id="PF03466">
    <property type="entry name" value="LysR_substrate"/>
    <property type="match status" value="1"/>
</dbReference>
<organism evidence="7 8">
    <name type="scientific">Roseibium aestuarii</name>
    <dbReference type="NCBI Taxonomy" id="2600299"/>
    <lineage>
        <taxon>Bacteria</taxon>
        <taxon>Pseudomonadati</taxon>
        <taxon>Pseudomonadota</taxon>
        <taxon>Alphaproteobacteria</taxon>
        <taxon>Hyphomicrobiales</taxon>
        <taxon>Stappiaceae</taxon>
        <taxon>Roseibium</taxon>
    </lineage>
</organism>
<comment type="caution">
    <text evidence="7">The sequence shown here is derived from an EMBL/GenBank/DDBJ whole genome shotgun (WGS) entry which is preliminary data.</text>
</comment>
<dbReference type="InterPro" id="IPR036388">
    <property type="entry name" value="WH-like_DNA-bd_sf"/>
</dbReference>
<evidence type="ECO:0000256" key="5">
    <source>
        <dbReference type="SAM" id="MobiDB-lite"/>
    </source>
</evidence>
<dbReference type="Gene3D" id="3.40.190.10">
    <property type="entry name" value="Periplasmic binding protein-like II"/>
    <property type="match status" value="2"/>
</dbReference>
<dbReference type="Proteomes" id="UP001597327">
    <property type="component" value="Unassembled WGS sequence"/>
</dbReference>
<dbReference type="EMBL" id="JBHUFA010000002">
    <property type="protein sequence ID" value="MFD1695793.1"/>
    <property type="molecule type" value="Genomic_DNA"/>
</dbReference>